<evidence type="ECO:0000313" key="1">
    <source>
        <dbReference type="EMBL" id="MCF7566870.1"/>
    </source>
</evidence>
<evidence type="ECO:0000313" key="2">
    <source>
        <dbReference type="Proteomes" id="UP001199795"/>
    </source>
</evidence>
<keyword evidence="2" id="KW-1185">Reference proteome</keyword>
<protein>
    <submittedName>
        <fullName evidence="1">Uncharacterized protein</fullName>
    </submittedName>
</protein>
<accession>A0AAE3EKC4</accession>
<dbReference type="AlphaFoldDB" id="A0AAE3EKC4"/>
<dbReference type="EMBL" id="JAKKDU010000001">
    <property type="protein sequence ID" value="MCF7566870.1"/>
    <property type="molecule type" value="Genomic_DNA"/>
</dbReference>
<organism evidence="1 2">
    <name type="scientific">Wocania arenilitoris</name>
    <dbReference type="NCBI Taxonomy" id="2044858"/>
    <lineage>
        <taxon>Bacteria</taxon>
        <taxon>Pseudomonadati</taxon>
        <taxon>Bacteroidota</taxon>
        <taxon>Flavobacteriia</taxon>
        <taxon>Flavobacteriales</taxon>
        <taxon>Flavobacteriaceae</taxon>
        <taxon>Wocania</taxon>
    </lineage>
</organism>
<name>A0AAE3EKC4_9FLAO</name>
<reference evidence="1" key="1">
    <citation type="submission" date="2022-01" db="EMBL/GenBank/DDBJ databases">
        <title>Draft genome sequence of Sabulilitoribacter arenilitoris KCTC 52401.</title>
        <authorList>
            <person name="Oh J.-S."/>
        </authorList>
    </citation>
    <scope>NUCLEOTIDE SEQUENCE</scope>
    <source>
        <strain evidence="1">HMF6543</strain>
    </source>
</reference>
<comment type="caution">
    <text evidence="1">The sequence shown here is derived from an EMBL/GenBank/DDBJ whole genome shotgun (WGS) entry which is preliminary data.</text>
</comment>
<proteinExistence type="predicted"/>
<gene>
    <name evidence="1" type="ORF">L3X37_00630</name>
</gene>
<dbReference type="RefSeq" id="WP_237238223.1">
    <property type="nucleotide sequence ID" value="NZ_JAKKDU010000001.1"/>
</dbReference>
<sequence length="52" mass="5881">MAKPQEFPIKESLAELVSLRKSNQISDLKKESFGSLNYRAKNSKPEKSTVNI</sequence>
<dbReference type="Proteomes" id="UP001199795">
    <property type="component" value="Unassembled WGS sequence"/>
</dbReference>